<comment type="caution">
    <text evidence="1">The sequence shown here is derived from an EMBL/GenBank/DDBJ whole genome shotgun (WGS) entry which is preliminary data.</text>
</comment>
<reference evidence="1 2" key="1">
    <citation type="submission" date="2022-06" db="EMBL/GenBank/DDBJ databases">
        <title>Dyella sp. Sa strain:Sa Genome sequencing.</title>
        <authorList>
            <person name="Park S."/>
        </authorList>
    </citation>
    <scope>NUCLEOTIDE SEQUENCE [LARGE SCALE GENOMIC DNA]</scope>
    <source>
        <strain evidence="1 2">Sa</strain>
    </source>
</reference>
<gene>
    <name evidence="1" type="ORF">NC595_00365</name>
</gene>
<name>A0ABT1F550_9GAMM</name>
<organism evidence="1 2">
    <name type="scientific">Dyella lutea</name>
    <dbReference type="NCBI Taxonomy" id="2950441"/>
    <lineage>
        <taxon>Bacteria</taxon>
        <taxon>Pseudomonadati</taxon>
        <taxon>Pseudomonadota</taxon>
        <taxon>Gammaproteobacteria</taxon>
        <taxon>Lysobacterales</taxon>
        <taxon>Rhodanobacteraceae</taxon>
        <taxon>Dyella</taxon>
    </lineage>
</organism>
<evidence type="ECO:0000313" key="2">
    <source>
        <dbReference type="Proteomes" id="UP001204615"/>
    </source>
</evidence>
<dbReference type="EMBL" id="JAMZEK010000001">
    <property type="protein sequence ID" value="MCP1372509.1"/>
    <property type="molecule type" value="Genomic_DNA"/>
</dbReference>
<protein>
    <submittedName>
        <fullName evidence="1">Uncharacterized protein</fullName>
    </submittedName>
</protein>
<proteinExistence type="predicted"/>
<keyword evidence="2" id="KW-1185">Reference proteome</keyword>
<evidence type="ECO:0000313" key="1">
    <source>
        <dbReference type="EMBL" id="MCP1372509.1"/>
    </source>
</evidence>
<sequence length="318" mass="34862">MPRLPRRPVPRLLLLLGALVPVSGCGRRLGEPPTPGNGGAAAALRVLVADVRHDDLVAFWKHGLPPATYAAVERDWQRRQQQVATERARAGFHRFMDGFDRPRAAATLAAQWQPTLVRLDRQYSDQLPVLIAIGGGMVRQLASHALAMDSAHSRSLEPLLAPWVTWAEQAPWLDLDRSRQTAGIAVETVRSLHLTTLSQVSALDFTAAMAQASRLLAGAKRCLVLYGLSLDEVLDSVQVSLASRKGDLAWVRIDYLLQGQPRQAVLRMQRVDGRWYPMALPRLAGTIDPPDWADWARFAPDRAGVAARTGDPGAVPVQ</sequence>
<dbReference type="Proteomes" id="UP001204615">
    <property type="component" value="Unassembled WGS sequence"/>
</dbReference>
<accession>A0ABT1F550</accession>
<dbReference type="RefSeq" id="WP_253564154.1">
    <property type="nucleotide sequence ID" value="NZ_JAMZEK010000001.1"/>
</dbReference>